<dbReference type="AlphaFoldDB" id="A0A6B2NQL6"/>
<evidence type="ECO:0000313" key="2">
    <source>
        <dbReference type="EMBL" id="NDW45103.1"/>
    </source>
</evidence>
<dbReference type="SUPFAM" id="SSF47090">
    <property type="entry name" value="PGBD-like"/>
    <property type="match status" value="1"/>
</dbReference>
<dbReference type="InterPro" id="IPR002477">
    <property type="entry name" value="Peptidoglycan-bd-like"/>
</dbReference>
<dbReference type="InterPro" id="IPR036365">
    <property type="entry name" value="PGBD-like_sf"/>
</dbReference>
<feature type="domain" description="Peptidoglycan binding-like" evidence="1">
    <location>
        <begin position="23"/>
        <end position="77"/>
    </location>
</feature>
<name>A0A6B2NQL6_9RHOB</name>
<dbReference type="Pfam" id="PF01471">
    <property type="entry name" value="PG_binding_1"/>
    <property type="match status" value="1"/>
</dbReference>
<dbReference type="RefSeq" id="WP_164129048.1">
    <property type="nucleotide sequence ID" value="NZ_JAAGOX010000011.1"/>
</dbReference>
<accession>A0A6B2NQL6</accession>
<comment type="caution">
    <text evidence="2">The sequence shown here is derived from an EMBL/GenBank/DDBJ whole genome shotgun (WGS) entry which is preliminary data.</text>
</comment>
<reference evidence="2" key="1">
    <citation type="submission" date="2020-02" db="EMBL/GenBank/DDBJ databases">
        <title>Delineation of the pyrene-degrading pathway in Roseobacter clade bacteria by genomic analysis.</title>
        <authorList>
            <person name="Zhou H."/>
            <person name="Wang H."/>
        </authorList>
    </citation>
    <scope>NUCLEOTIDE SEQUENCE</scope>
    <source>
        <strain evidence="2">PrR005</strain>
    </source>
</reference>
<dbReference type="EMBL" id="JAAGOX010000011">
    <property type="protein sequence ID" value="NDW45103.1"/>
    <property type="molecule type" value="Genomic_DNA"/>
</dbReference>
<evidence type="ECO:0000259" key="1">
    <source>
        <dbReference type="Pfam" id="PF01471"/>
    </source>
</evidence>
<dbReference type="Gene3D" id="1.10.101.10">
    <property type="entry name" value="PGBD-like superfamily/PGBD"/>
    <property type="match status" value="1"/>
</dbReference>
<gene>
    <name evidence="2" type="ORF">G0P99_09045</name>
</gene>
<protein>
    <submittedName>
        <fullName evidence="2">Peptidoglycan-binding protein</fullName>
    </submittedName>
</protein>
<dbReference type="InterPro" id="IPR036366">
    <property type="entry name" value="PGBDSf"/>
</dbReference>
<sequence>MTKRTAAEDKARNEEVGLQLDQPTRQRVEETLTRLGYDAGPSDGVFDDRTRTAIRGFQKEWHFVETGYLDEVTFVRLLAIGIY</sequence>
<proteinExistence type="predicted"/>
<organism evidence="2">
    <name type="scientific">Ruegeria sp. PrR005</name>
    <dbReference type="NCBI Taxonomy" id="2706882"/>
    <lineage>
        <taxon>Bacteria</taxon>
        <taxon>Pseudomonadati</taxon>
        <taxon>Pseudomonadota</taxon>
        <taxon>Alphaproteobacteria</taxon>
        <taxon>Rhodobacterales</taxon>
        <taxon>Roseobacteraceae</taxon>
        <taxon>Ruegeria</taxon>
    </lineage>
</organism>